<organism evidence="9 10">
    <name type="scientific">Dreissena polymorpha</name>
    <name type="common">Zebra mussel</name>
    <name type="synonym">Mytilus polymorpha</name>
    <dbReference type="NCBI Taxonomy" id="45954"/>
    <lineage>
        <taxon>Eukaryota</taxon>
        <taxon>Metazoa</taxon>
        <taxon>Spiralia</taxon>
        <taxon>Lophotrochozoa</taxon>
        <taxon>Mollusca</taxon>
        <taxon>Bivalvia</taxon>
        <taxon>Autobranchia</taxon>
        <taxon>Heteroconchia</taxon>
        <taxon>Euheterodonta</taxon>
        <taxon>Imparidentia</taxon>
        <taxon>Neoheterodontei</taxon>
        <taxon>Myida</taxon>
        <taxon>Dreissenoidea</taxon>
        <taxon>Dreissenidae</taxon>
        <taxon>Dreissena</taxon>
    </lineage>
</organism>
<dbReference type="InterPro" id="IPR000157">
    <property type="entry name" value="TIR_dom"/>
</dbReference>
<evidence type="ECO:0000256" key="1">
    <source>
        <dbReference type="ARBA" id="ARBA00004167"/>
    </source>
</evidence>
<evidence type="ECO:0000313" key="10">
    <source>
        <dbReference type="Proteomes" id="UP000828390"/>
    </source>
</evidence>
<dbReference type="GO" id="GO:0038023">
    <property type="term" value="F:signaling receptor activity"/>
    <property type="evidence" value="ECO:0007669"/>
    <property type="project" value="TreeGrafter"/>
</dbReference>
<comment type="caution">
    <text evidence="9">The sequence shown here is derived from an EMBL/GenBank/DDBJ whole genome shotgun (WGS) entry which is preliminary data.</text>
</comment>
<dbReference type="Pfam" id="PF01582">
    <property type="entry name" value="TIR"/>
    <property type="match status" value="1"/>
</dbReference>
<keyword evidence="6 7" id="KW-0472">Membrane</keyword>
<keyword evidence="4" id="KW-0732">Signal</keyword>
<dbReference type="InterPro" id="IPR035897">
    <property type="entry name" value="Toll_tir_struct_dom_sf"/>
</dbReference>
<dbReference type="SUPFAM" id="SSF52200">
    <property type="entry name" value="Toll/Interleukin receptor TIR domain"/>
    <property type="match status" value="1"/>
</dbReference>
<dbReference type="Pfam" id="PF13855">
    <property type="entry name" value="LRR_8"/>
    <property type="match status" value="1"/>
</dbReference>
<dbReference type="InterPro" id="IPR001611">
    <property type="entry name" value="Leu-rich_rpt"/>
</dbReference>
<evidence type="ECO:0000256" key="5">
    <source>
        <dbReference type="ARBA" id="ARBA00022989"/>
    </source>
</evidence>
<name>A0A9D4G185_DREPO</name>
<evidence type="ECO:0000313" key="9">
    <source>
        <dbReference type="EMBL" id="KAH3808287.1"/>
    </source>
</evidence>
<dbReference type="PANTHER" id="PTHR24365">
    <property type="entry name" value="TOLL-LIKE RECEPTOR"/>
    <property type="match status" value="1"/>
</dbReference>
<evidence type="ECO:0000256" key="6">
    <source>
        <dbReference type="ARBA" id="ARBA00023136"/>
    </source>
</evidence>
<dbReference type="GO" id="GO:0005886">
    <property type="term" value="C:plasma membrane"/>
    <property type="evidence" value="ECO:0007669"/>
    <property type="project" value="TreeGrafter"/>
</dbReference>
<sequence>MSMRKKTNMNVKRNTLSAFRDFNMAVILRRLFLLQMSCVLSGTLSDMVHNNTCAPCVCISKNETAGLYNVSCASNPTLNGQIPVFKHILEEQIVQLDMSNNNLQNLTSQTKTPFANFSNLMDLNLFNTSINLRLNNTATIDSETFVGLSGIQVLNISHNVDLPLTNKTNEHVFNHLTSLKKLVSYQTTFIYHINHSYPSNLWRNLHSLQEIWIDGFTLEPFSEDFLNMSSLKCVVMSGEFITPSEEYPDFCDMKKITDDTLANLIHVTNLSVVHCGVLSISKNAFRNMAQLLKLDLSQNYQLTIEKASTGFTSLPHGIQTLYLDSVEKTISLGCDVNISTKIAASLSHTSLISLSLDDNRIHSVEKDAFLKLPKTLKHLRVRRNKFELGFYMFFAYQLTNLKSLDISYNFFGHEFYLWRHTDSFSTSFSDLNLLMTDEEFVTSDVNSDDVDCPKPQNFIPPRSVTGFLPPNLEKIDISRSKIGLPIYDFYMDTNNSLKYFIGSYSLLYCWAGPVHGVEHVEVVDLSNNFCSVVKTDFFKGMSNVKRLYLQRNNLYSAVENKKLFHSNVHIEIIDLSVNRISRLHPLLFANQTKMRKINLAYNNLMAFDNKIGHMKSLQLLNISNNHMYTMTKELRSDLDNIASSRNNGSLTLDLRKNVIACSCDNLEVLEWILDHIKPSHNLLVVRISECYFTHNRSSSLPNATLILSKNDLQFQVNFLRYVCASYTSLIVVLVFIIFMFINIIVGGLVHRFRWKIRYWYYVSTNTRSGYRSLNSTFEHDIYLVYDEHVEEFALDILKPKLNELYYQVFTFNDIESGRSINDAVSNAIHGSKVVVFVVSKLCNNDPEWKCAVEMTEIESGKRGHSIGIVIFYNSGCTQNLPKSLKRLPHDSFIDYPEHQSIEEMDAFWKDLPIKINNIGSFQ</sequence>
<dbReference type="PROSITE" id="PS51450">
    <property type="entry name" value="LRR"/>
    <property type="match status" value="1"/>
</dbReference>
<evidence type="ECO:0000259" key="8">
    <source>
        <dbReference type="PROSITE" id="PS50104"/>
    </source>
</evidence>
<dbReference type="SUPFAM" id="SSF52058">
    <property type="entry name" value="L domain-like"/>
    <property type="match status" value="2"/>
</dbReference>
<reference evidence="9" key="2">
    <citation type="submission" date="2020-11" db="EMBL/GenBank/DDBJ databases">
        <authorList>
            <person name="McCartney M.A."/>
            <person name="Auch B."/>
            <person name="Kono T."/>
            <person name="Mallez S."/>
            <person name="Becker A."/>
            <person name="Gohl D.M."/>
            <person name="Silverstein K.A.T."/>
            <person name="Koren S."/>
            <person name="Bechman K.B."/>
            <person name="Herman A."/>
            <person name="Abrahante J.E."/>
            <person name="Garbe J."/>
        </authorList>
    </citation>
    <scope>NUCLEOTIDE SEQUENCE</scope>
    <source>
        <strain evidence="9">Duluth1</strain>
        <tissue evidence="9">Whole animal</tissue>
    </source>
</reference>
<gene>
    <name evidence="9" type="ORF">DPMN_136640</name>
</gene>
<comment type="subcellular location">
    <subcellularLocation>
        <location evidence="1">Membrane</location>
        <topology evidence="1">Single-pass membrane protein</topology>
    </subcellularLocation>
</comment>
<feature type="transmembrane region" description="Helical" evidence="7">
    <location>
        <begin position="726"/>
        <end position="749"/>
    </location>
</feature>
<dbReference type="Gene3D" id="3.80.10.10">
    <property type="entry name" value="Ribonuclease Inhibitor"/>
    <property type="match status" value="3"/>
</dbReference>
<dbReference type="PROSITE" id="PS50104">
    <property type="entry name" value="TIR"/>
    <property type="match status" value="1"/>
</dbReference>
<keyword evidence="3 7" id="KW-0812">Transmembrane</keyword>
<evidence type="ECO:0000256" key="4">
    <source>
        <dbReference type="ARBA" id="ARBA00022729"/>
    </source>
</evidence>
<dbReference type="AlphaFoldDB" id="A0A9D4G185"/>
<dbReference type="Proteomes" id="UP000828390">
    <property type="component" value="Unassembled WGS sequence"/>
</dbReference>
<evidence type="ECO:0000256" key="3">
    <source>
        <dbReference type="ARBA" id="ARBA00022692"/>
    </source>
</evidence>
<comment type="similarity">
    <text evidence="2">Belongs to the Toll-like receptor family.</text>
</comment>
<dbReference type="PANTHER" id="PTHR24365:SF541">
    <property type="entry name" value="PROTEIN TOLL-RELATED"/>
    <property type="match status" value="1"/>
</dbReference>
<dbReference type="Gene3D" id="3.40.50.10140">
    <property type="entry name" value="Toll/interleukin-1 receptor homology (TIR) domain"/>
    <property type="match status" value="1"/>
</dbReference>
<dbReference type="GO" id="GO:0007165">
    <property type="term" value="P:signal transduction"/>
    <property type="evidence" value="ECO:0007669"/>
    <property type="project" value="InterPro"/>
</dbReference>
<protein>
    <recommendedName>
        <fullName evidence="8">TIR domain-containing protein</fullName>
    </recommendedName>
</protein>
<proteinExistence type="inferred from homology"/>
<reference evidence="9" key="1">
    <citation type="journal article" date="2019" name="bioRxiv">
        <title>The Genome of the Zebra Mussel, Dreissena polymorpha: A Resource for Invasive Species Research.</title>
        <authorList>
            <person name="McCartney M.A."/>
            <person name="Auch B."/>
            <person name="Kono T."/>
            <person name="Mallez S."/>
            <person name="Zhang Y."/>
            <person name="Obille A."/>
            <person name="Becker A."/>
            <person name="Abrahante J.E."/>
            <person name="Garbe J."/>
            <person name="Badalamenti J.P."/>
            <person name="Herman A."/>
            <person name="Mangelson H."/>
            <person name="Liachko I."/>
            <person name="Sullivan S."/>
            <person name="Sone E.D."/>
            <person name="Koren S."/>
            <person name="Silverstein K.A.T."/>
            <person name="Beckman K.B."/>
            <person name="Gohl D.M."/>
        </authorList>
    </citation>
    <scope>NUCLEOTIDE SEQUENCE</scope>
    <source>
        <strain evidence="9">Duluth1</strain>
        <tissue evidence="9">Whole animal</tissue>
    </source>
</reference>
<evidence type="ECO:0000256" key="2">
    <source>
        <dbReference type="ARBA" id="ARBA00009634"/>
    </source>
</evidence>
<keyword evidence="10" id="KW-1185">Reference proteome</keyword>
<dbReference type="InterPro" id="IPR032675">
    <property type="entry name" value="LRR_dom_sf"/>
</dbReference>
<dbReference type="EMBL" id="JAIWYP010000006">
    <property type="protein sequence ID" value="KAH3808287.1"/>
    <property type="molecule type" value="Genomic_DNA"/>
</dbReference>
<keyword evidence="5 7" id="KW-1133">Transmembrane helix</keyword>
<evidence type="ECO:0000256" key="7">
    <source>
        <dbReference type="SAM" id="Phobius"/>
    </source>
</evidence>
<accession>A0A9D4G185</accession>
<feature type="domain" description="TIR" evidence="8">
    <location>
        <begin position="777"/>
        <end position="915"/>
    </location>
</feature>